<dbReference type="InterPro" id="IPR051313">
    <property type="entry name" value="Bact_iron-sidero_bind"/>
</dbReference>
<reference evidence="7 8" key="1">
    <citation type="submission" date="2018-06" db="EMBL/GenBank/DDBJ databases">
        <authorList>
            <consortium name="Pathogen Informatics"/>
            <person name="Doyle S."/>
        </authorList>
    </citation>
    <scope>NUCLEOTIDE SEQUENCE [LARGE SCALE GENOMIC DNA]</scope>
    <source>
        <strain evidence="7 8">NCTC10994</strain>
    </source>
</reference>
<evidence type="ECO:0000313" key="7">
    <source>
        <dbReference type="EMBL" id="SQI38796.1"/>
    </source>
</evidence>
<dbReference type="PANTHER" id="PTHR30532:SF25">
    <property type="entry name" value="IRON(III) DICITRATE-BINDING PERIPLASMIC PROTEIN"/>
    <property type="match status" value="1"/>
</dbReference>
<keyword evidence="3" id="KW-0813">Transport</keyword>
<sequence length="354" mass="36122">MLAVHRSRAAVASLAIAAVTATVLAGCSAPADDDASTIVRTTTRIAGASVVGIDRDTATACALPSPLDPGIAPAGTRGILHAAGMSEVPADPQRIIVLDEAALDAVCALGLWERVVGATVDADGRPEYLGTGIAELPSVGPQGSPDIAAVEQARPDLILGSAADEALYSSVSAVAPTVLVGSDPVFWRTQFLRVGEALGRTVAAQAVLDAYSEEAAELGRELVSSQTQASVVRFTADGGEIEGSASFAGQVLGDLGAARPPAQRFGVVDSRVVEPLDADDPAAADGDVIFVRFAGEDGLERGTAIMRTDPWLDLGAVTDNRLFSVSDEVWSTPGPVAARAILEDLEVGLNGYSG</sequence>
<evidence type="ECO:0000259" key="6">
    <source>
        <dbReference type="PROSITE" id="PS50983"/>
    </source>
</evidence>
<dbReference type="PROSITE" id="PS51257">
    <property type="entry name" value="PROKAR_LIPOPROTEIN"/>
    <property type="match status" value="1"/>
</dbReference>
<dbReference type="PANTHER" id="PTHR30532">
    <property type="entry name" value="IRON III DICITRATE-BINDING PERIPLASMIC PROTEIN"/>
    <property type="match status" value="1"/>
</dbReference>
<evidence type="ECO:0000256" key="5">
    <source>
        <dbReference type="SAM" id="SignalP"/>
    </source>
</evidence>
<evidence type="ECO:0000256" key="2">
    <source>
        <dbReference type="ARBA" id="ARBA00008814"/>
    </source>
</evidence>
<dbReference type="SUPFAM" id="SSF53807">
    <property type="entry name" value="Helical backbone' metal receptor"/>
    <property type="match status" value="1"/>
</dbReference>
<gene>
    <name evidence="7" type="primary">yfiY_4</name>
    <name evidence="7" type="ORF">NCTC10994_04038</name>
</gene>
<name>A0A2X4UFX9_9NOCA</name>
<comment type="subcellular location">
    <subcellularLocation>
        <location evidence="1">Cell envelope</location>
    </subcellularLocation>
</comment>
<evidence type="ECO:0000313" key="8">
    <source>
        <dbReference type="Proteomes" id="UP000249091"/>
    </source>
</evidence>
<dbReference type="KEGG" id="rcr:NCTC10994_04038"/>
<dbReference type="Proteomes" id="UP000249091">
    <property type="component" value="Chromosome 1"/>
</dbReference>
<dbReference type="STRING" id="1219011.GCA_001895045_01370"/>
<dbReference type="RefSeq" id="WP_072699353.1">
    <property type="nucleotide sequence ID" value="NZ_JAFBBL010000001.1"/>
</dbReference>
<feature type="chain" id="PRO_5039563941" evidence="5">
    <location>
        <begin position="26"/>
        <end position="354"/>
    </location>
</feature>
<dbReference type="EMBL" id="LS483468">
    <property type="protein sequence ID" value="SQI38796.1"/>
    <property type="molecule type" value="Genomic_DNA"/>
</dbReference>
<keyword evidence="4 5" id="KW-0732">Signal</keyword>
<proteinExistence type="inferred from homology"/>
<feature type="domain" description="Fe/B12 periplasmic-binding" evidence="6">
    <location>
        <begin position="94"/>
        <end position="353"/>
    </location>
</feature>
<protein>
    <submittedName>
        <fullName evidence="7">ABC transporter substrate-binding protein</fullName>
    </submittedName>
</protein>
<organism evidence="7 8">
    <name type="scientific">Rhodococcus coprophilus</name>
    <dbReference type="NCBI Taxonomy" id="38310"/>
    <lineage>
        <taxon>Bacteria</taxon>
        <taxon>Bacillati</taxon>
        <taxon>Actinomycetota</taxon>
        <taxon>Actinomycetes</taxon>
        <taxon>Mycobacteriales</taxon>
        <taxon>Nocardiaceae</taxon>
        <taxon>Rhodococcus</taxon>
    </lineage>
</organism>
<accession>A0A2X4UFX9</accession>
<dbReference type="Pfam" id="PF01497">
    <property type="entry name" value="Peripla_BP_2"/>
    <property type="match status" value="1"/>
</dbReference>
<evidence type="ECO:0000256" key="3">
    <source>
        <dbReference type="ARBA" id="ARBA00022448"/>
    </source>
</evidence>
<evidence type="ECO:0000256" key="1">
    <source>
        <dbReference type="ARBA" id="ARBA00004196"/>
    </source>
</evidence>
<dbReference type="InterPro" id="IPR002491">
    <property type="entry name" value="ABC_transptr_periplasmic_BD"/>
</dbReference>
<dbReference type="GO" id="GO:0030288">
    <property type="term" value="C:outer membrane-bounded periplasmic space"/>
    <property type="evidence" value="ECO:0007669"/>
    <property type="project" value="TreeGrafter"/>
</dbReference>
<dbReference type="GO" id="GO:1901678">
    <property type="term" value="P:iron coordination entity transport"/>
    <property type="evidence" value="ECO:0007669"/>
    <property type="project" value="UniProtKB-ARBA"/>
</dbReference>
<dbReference type="AlphaFoldDB" id="A0A2X4UFX9"/>
<feature type="signal peptide" evidence="5">
    <location>
        <begin position="1"/>
        <end position="25"/>
    </location>
</feature>
<dbReference type="Gene3D" id="3.40.50.1980">
    <property type="entry name" value="Nitrogenase molybdenum iron protein domain"/>
    <property type="match status" value="2"/>
</dbReference>
<dbReference type="PROSITE" id="PS50983">
    <property type="entry name" value="FE_B12_PBP"/>
    <property type="match status" value="1"/>
</dbReference>
<comment type="similarity">
    <text evidence="2">Belongs to the bacterial solute-binding protein 8 family.</text>
</comment>
<evidence type="ECO:0000256" key="4">
    <source>
        <dbReference type="ARBA" id="ARBA00022729"/>
    </source>
</evidence>
<keyword evidence="8" id="KW-1185">Reference proteome</keyword>